<evidence type="ECO:0000259" key="3">
    <source>
        <dbReference type="PROSITE" id="PS51513"/>
    </source>
</evidence>
<evidence type="ECO:0000313" key="5">
    <source>
        <dbReference type="Proteomes" id="UP001281761"/>
    </source>
</evidence>
<organism evidence="4 5">
    <name type="scientific">Blattamonas nauphoetae</name>
    <dbReference type="NCBI Taxonomy" id="2049346"/>
    <lineage>
        <taxon>Eukaryota</taxon>
        <taxon>Metamonada</taxon>
        <taxon>Preaxostyla</taxon>
        <taxon>Oxymonadida</taxon>
        <taxon>Blattamonas</taxon>
    </lineage>
</organism>
<feature type="region of interest" description="Disordered" evidence="2">
    <location>
        <begin position="102"/>
        <end position="140"/>
    </location>
</feature>
<comment type="caution">
    <text evidence="4">The sequence shown here is derived from an EMBL/GenBank/DDBJ whole genome shotgun (WGS) entry which is preliminary data.</text>
</comment>
<dbReference type="SMART" id="SM01271">
    <property type="entry name" value="LSM14"/>
    <property type="match status" value="1"/>
</dbReference>
<evidence type="ECO:0000313" key="4">
    <source>
        <dbReference type="EMBL" id="KAK2953506.1"/>
    </source>
</evidence>
<dbReference type="InterPro" id="IPR010920">
    <property type="entry name" value="LSM_dom_sf"/>
</dbReference>
<dbReference type="SUPFAM" id="SSF50182">
    <property type="entry name" value="Sm-like ribonucleoproteins"/>
    <property type="match status" value="1"/>
</dbReference>
<keyword evidence="5" id="KW-1185">Reference proteome</keyword>
<sequence>MSDYDTLLGQRFSIITEDQQRYEGTLKSYELETSFLVLEKVQSFGTEDRVSDKFIPPGTKIAPVTSFNADNVKAIDLAENQIDPDAHQQSKTSVLENHMRNLTVQSQPTPYTRQQTYQRQQSRSTNYTPQSKYQRNDRYQYRQREYDQEQDHGRYQRPPRQGNRIYVQNGEQFAVGRQTSNFGRFDFEEAEKKFDKDKERQEMQSAQELNGEQPSIEPVYNPQSSFFDSLPSGNQSSARYISSNEEAFGVSEVYFGGRGRGRGRGRYRGGRYRGGPRQDRGWSSRGE</sequence>
<feature type="compositionally biased region" description="Polar residues" evidence="2">
    <location>
        <begin position="203"/>
        <end position="213"/>
    </location>
</feature>
<dbReference type="Gene3D" id="2.30.30.100">
    <property type="match status" value="1"/>
</dbReference>
<feature type="domain" description="FFD box profile" evidence="3">
    <location>
        <begin position="218"/>
        <end position="234"/>
    </location>
</feature>
<gene>
    <name evidence="4" type="ORF">BLNAU_11506</name>
</gene>
<dbReference type="InterPro" id="IPR025761">
    <property type="entry name" value="FFD_box"/>
</dbReference>
<feature type="region of interest" description="Disordered" evidence="2">
    <location>
        <begin position="254"/>
        <end position="287"/>
    </location>
</feature>
<dbReference type="EMBL" id="JARBJD010000090">
    <property type="protein sequence ID" value="KAK2953506.1"/>
    <property type="molecule type" value="Genomic_DNA"/>
</dbReference>
<feature type="short sequence motif" description="FFD box" evidence="1">
    <location>
        <begin position="218"/>
        <end position="234"/>
    </location>
</feature>
<reference evidence="4 5" key="1">
    <citation type="journal article" date="2022" name="bioRxiv">
        <title>Genomics of Preaxostyla Flagellates Illuminates Evolutionary Transitions and the Path Towards Mitochondrial Loss.</title>
        <authorList>
            <person name="Novak L.V.F."/>
            <person name="Treitli S.C."/>
            <person name="Pyrih J."/>
            <person name="Halakuc P."/>
            <person name="Pipaliya S.V."/>
            <person name="Vacek V."/>
            <person name="Brzon O."/>
            <person name="Soukal P."/>
            <person name="Eme L."/>
            <person name="Dacks J.B."/>
            <person name="Karnkowska A."/>
            <person name="Elias M."/>
            <person name="Hampl V."/>
        </authorList>
    </citation>
    <scope>NUCLEOTIDE SEQUENCE [LARGE SCALE GENOMIC DNA]</scope>
    <source>
        <strain evidence="4">NAU3</strain>
        <tissue evidence="4">Gut</tissue>
    </source>
</reference>
<protein>
    <recommendedName>
        <fullName evidence="3">FFD box profile domain-containing protein</fullName>
    </recommendedName>
</protein>
<proteinExistence type="predicted"/>
<accession>A0ABQ9XN83</accession>
<dbReference type="Pfam" id="PF12701">
    <property type="entry name" value="LSM14"/>
    <property type="match status" value="1"/>
</dbReference>
<feature type="compositionally biased region" description="Low complexity" evidence="2">
    <location>
        <begin position="105"/>
        <end position="125"/>
    </location>
</feature>
<dbReference type="InterPro" id="IPR025609">
    <property type="entry name" value="Lsm14-like_N"/>
</dbReference>
<feature type="compositionally biased region" description="Basic and acidic residues" evidence="2">
    <location>
        <begin position="192"/>
        <end position="202"/>
    </location>
</feature>
<dbReference type="PANTHER" id="PTHR13586">
    <property type="entry name" value="SCD6 PROTEIN-RELATED"/>
    <property type="match status" value="1"/>
</dbReference>
<evidence type="ECO:0000256" key="2">
    <source>
        <dbReference type="SAM" id="MobiDB-lite"/>
    </source>
</evidence>
<dbReference type="SMART" id="SM01199">
    <property type="entry name" value="FDF"/>
    <property type="match status" value="1"/>
</dbReference>
<dbReference type="InterPro" id="IPR019050">
    <property type="entry name" value="FDF_dom"/>
</dbReference>
<dbReference type="Proteomes" id="UP001281761">
    <property type="component" value="Unassembled WGS sequence"/>
</dbReference>
<feature type="compositionally biased region" description="Basic and acidic residues" evidence="2">
    <location>
        <begin position="276"/>
        <end position="287"/>
    </location>
</feature>
<feature type="compositionally biased region" description="Basic residues" evidence="2">
    <location>
        <begin position="259"/>
        <end position="271"/>
    </location>
</feature>
<feature type="region of interest" description="Disordered" evidence="2">
    <location>
        <begin position="192"/>
        <end position="237"/>
    </location>
</feature>
<dbReference type="PROSITE" id="PS51513">
    <property type="entry name" value="FFD"/>
    <property type="match status" value="1"/>
</dbReference>
<name>A0ABQ9XN83_9EUKA</name>
<feature type="compositionally biased region" description="Polar residues" evidence="2">
    <location>
        <begin position="221"/>
        <end position="237"/>
    </location>
</feature>
<evidence type="ECO:0000256" key="1">
    <source>
        <dbReference type="PROSITE-ProRule" id="PRU00846"/>
    </source>
</evidence>